<keyword evidence="5" id="KW-0833">Ubl conjugation pathway</keyword>
<dbReference type="SUPFAM" id="SSF56112">
    <property type="entry name" value="Protein kinase-like (PK-like)"/>
    <property type="match status" value="1"/>
</dbReference>
<dbReference type="InterPro" id="IPR013083">
    <property type="entry name" value="Znf_RING/FYVE/PHD"/>
</dbReference>
<dbReference type="STRING" id="69332.A0A388LCQ2"/>
<sequence length="1052" mass="119276">MALCLPSMTDGGRKEVRESQRMDLQEVGTFRWNIPNFKDIIANELLSDIFIVGNFRWRLQLYPNGNVHVDQLCAGHLSVYLEMVDASTLQRGHGKLVQYKLSAVNHRLSRKTVQKDWKSKFDVKNASWGQHKFMSVKDLCDPAAGFLNDGTLTIETEITTPPHDLASNRERNSFDETIGTFRWTIDRFHQLNVQKLFSHSFHIGDRKWRIQLYPKGNEEVDPGASGHLSLYLEMLDSYLLAPGRGVIAQYKLRVVSQTDPKHCAARDWKSCFDRENPSWGLHKFLTITSLNDLHKGLLVNGTLIVEAELNVLSNGEEKKAVKEAASEMTVKVVWGGVDFSRPRGGNQSLFMDVFPQDAVRSFRLSKQISFQKLKEECVMAFNIPSSCQRFWLWVKKAGNVFRFRPLDSHEQVLSMGYLKDAVYRQPDVDFELFLEGPEQLVGAGNPGQDSSSVRLHARRDDDLLLFFKAYSPETNEARYVGYVFVKRGSQPASIQKALRERGFPMGTNVSLYKDLFLWCDPVDMEMTFEQADFKDGDVIWIQRAVPPNERDKFPFPDVPSLRKWIIHNCRVVFDKRSMSWFYEQAARKVERGGKPNSSGCSDDRLGDGHHHELDWARLQKVEKDLEKCGTDLEAAKKQVEDREIDIAILRSQLDLEIKEKNEALRALTGVRGMQESFREYTYTEILKATNEFRATLILGNGRFGTVYKGELNSQPVAVKRLSMSSLQGAKEFKNEAVVLSTIRHPHVVQLLGVCADHYCLVYEYMAGGSLRKRLQCGWKPLGWCARMRIAAEVAQAMLFLHARHFGDTIHLDLKSDNIMLDVNDNSKISDVRLGRLVPELPDGEQGPGSIFLSPPQWLQAGTDGGQPRVLGTKADVHNLGLILAELLTGKSGQEALSLMEKAMRGFMPFWRVLDPSAGQWNLHQAKKVVDLAVKCTSMHGCEERRILPILEGVARAAKLQEIELSTNSSSRPLRSLPQQYVCPITADVMDEPVLAADGHTYERTAITAWLETHQTSPMTNLALENKSLIPNLALRSLIREWEESQPDAMLDR</sequence>
<evidence type="ECO:0000256" key="8">
    <source>
        <dbReference type="SAM" id="Coils"/>
    </source>
</evidence>
<dbReference type="Pfam" id="PF22486">
    <property type="entry name" value="MATH_2"/>
    <property type="match status" value="2"/>
</dbReference>
<dbReference type="SMART" id="SM00220">
    <property type="entry name" value="S_TKc"/>
    <property type="match status" value="1"/>
</dbReference>
<dbReference type="Proteomes" id="UP000265515">
    <property type="component" value="Unassembled WGS sequence"/>
</dbReference>
<dbReference type="SMART" id="SM00061">
    <property type="entry name" value="MATH"/>
    <property type="match status" value="2"/>
</dbReference>
<dbReference type="PANTHER" id="PTHR45647:SF139">
    <property type="entry name" value="OS02G0152300 PROTEIN"/>
    <property type="match status" value="1"/>
</dbReference>
<proteinExistence type="predicted"/>
<reference evidence="12 13" key="1">
    <citation type="journal article" date="2018" name="Cell">
        <title>The Chara Genome: Secondary Complexity and Implications for Plant Terrestrialization.</title>
        <authorList>
            <person name="Nishiyama T."/>
            <person name="Sakayama H."/>
            <person name="Vries J.D."/>
            <person name="Buschmann H."/>
            <person name="Saint-Marcoux D."/>
            <person name="Ullrich K.K."/>
            <person name="Haas F.B."/>
            <person name="Vanderstraeten L."/>
            <person name="Becker D."/>
            <person name="Lang D."/>
            <person name="Vosolsobe S."/>
            <person name="Rombauts S."/>
            <person name="Wilhelmsson P.K.I."/>
            <person name="Janitza P."/>
            <person name="Kern R."/>
            <person name="Heyl A."/>
            <person name="Rumpler F."/>
            <person name="Villalobos L.I.A.C."/>
            <person name="Clay J.M."/>
            <person name="Skokan R."/>
            <person name="Toyoda A."/>
            <person name="Suzuki Y."/>
            <person name="Kagoshima H."/>
            <person name="Schijlen E."/>
            <person name="Tajeshwar N."/>
            <person name="Catarino B."/>
            <person name="Hetherington A.J."/>
            <person name="Saltykova A."/>
            <person name="Bonnot C."/>
            <person name="Breuninger H."/>
            <person name="Symeonidi A."/>
            <person name="Radhakrishnan G.V."/>
            <person name="Van Nieuwerburgh F."/>
            <person name="Deforce D."/>
            <person name="Chang C."/>
            <person name="Karol K.G."/>
            <person name="Hedrich R."/>
            <person name="Ulvskov P."/>
            <person name="Glockner G."/>
            <person name="Delwiche C.F."/>
            <person name="Petrasek J."/>
            <person name="Van de Peer Y."/>
            <person name="Friml J."/>
            <person name="Beilby M."/>
            <person name="Dolan L."/>
            <person name="Kohara Y."/>
            <person name="Sugano S."/>
            <person name="Fujiyama A."/>
            <person name="Delaux P.-M."/>
            <person name="Quint M."/>
            <person name="TheiBen G."/>
            <person name="Hagemann M."/>
            <person name="Harholt J."/>
            <person name="Dunand C."/>
            <person name="Zachgo S."/>
            <person name="Langdale J."/>
            <person name="Maumus F."/>
            <person name="Straeten D.V.D."/>
            <person name="Gould S.B."/>
            <person name="Rensing S.A."/>
        </authorList>
    </citation>
    <scope>NUCLEOTIDE SEQUENCE [LARGE SCALE GENOMIC DNA]</scope>
    <source>
        <strain evidence="12 13">S276</strain>
    </source>
</reference>
<dbReference type="Pfam" id="PF04564">
    <property type="entry name" value="U-box"/>
    <property type="match status" value="1"/>
</dbReference>
<feature type="domain" description="MATH" evidence="10">
    <location>
        <begin position="178"/>
        <end position="309"/>
    </location>
</feature>
<organism evidence="12 13">
    <name type="scientific">Chara braunii</name>
    <name type="common">Braun's stonewort</name>
    <dbReference type="NCBI Taxonomy" id="69332"/>
    <lineage>
        <taxon>Eukaryota</taxon>
        <taxon>Viridiplantae</taxon>
        <taxon>Streptophyta</taxon>
        <taxon>Charophyceae</taxon>
        <taxon>Charales</taxon>
        <taxon>Characeae</taxon>
        <taxon>Chara</taxon>
    </lineage>
</organism>
<dbReference type="InterPro" id="IPR008974">
    <property type="entry name" value="TRAF-like"/>
</dbReference>
<feature type="domain" description="MATH" evidence="10">
    <location>
        <begin position="27"/>
        <end position="158"/>
    </location>
</feature>
<dbReference type="InterPro" id="IPR002083">
    <property type="entry name" value="MATH/TRAF_dom"/>
</dbReference>
<dbReference type="AlphaFoldDB" id="A0A388LCQ2"/>
<dbReference type="SUPFAM" id="SSF57850">
    <property type="entry name" value="RING/U-box"/>
    <property type="match status" value="1"/>
</dbReference>
<dbReference type="Gene3D" id="1.10.510.10">
    <property type="entry name" value="Transferase(Phosphotransferase) domain 1"/>
    <property type="match status" value="1"/>
</dbReference>
<evidence type="ECO:0000313" key="12">
    <source>
        <dbReference type="EMBL" id="GBG79962.1"/>
    </source>
</evidence>
<evidence type="ECO:0000256" key="6">
    <source>
        <dbReference type="ARBA" id="ARBA00022840"/>
    </source>
</evidence>
<evidence type="ECO:0008006" key="14">
    <source>
        <dbReference type="Google" id="ProtNLM"/>
    </source>
</evidence>
<dbReference type="Gene3D" id="3.10.20.90">
    <property type="entry name" value="Phosphatidylinositol 3-kinase Catalytic Subunit, Chain A, domain 1"/>
    <property type="match status" value="1"/>
</dbReference>
<accession>A0A388LCQ2</accession>
<dbReference type="SMART" id="SM00504">
    <property type="entry name" value="Ubox"/>
    <property type="match status" value="1"/>
</dbReference>
<dbReference type="GO" id="GO:0004674">
    <property type="term" value="F:protein serine/threonine kinase activity"/>
    <property type="evidence" value="ECO:0007669"/>
    <property type="project" value="UniProtKB-KW"/>
</dbReference>
<feature type="domain" description="U-box" evidence="11">
    <location>
        <begin position="975"/>
        <end position="1048"/>
    </location>
</feature>
<dbReference type="PROSITE" id="PS50144">
    <property type="entry name" value="MATH"/>
    <property type="match status" value="2"/>
</dbReference>
<dbReference type="Gramene" id="GBG79962">
    <property type="protein sequence ID" value="GBG79962"/>
    <property type="gene ID" value="CBR_g30224"/>
</dbReference>
<feature type="domain" description="Protein kinase" evidence="9">
    <location>
        <begin position="692"/>
        <end position="981"/>
    </location>
</feature>
<keyword evidence="3 7" id="KW-0547">Nucleotide-binding</keyword>
<keyword evidence="1" id="KW-0723">Serine/threonine-protein kinase</keyword>
<evidence type="ECO:0000256" key="3">
    <source>
        <dbReference type="ARBA" id="ARBA00022741"/>
    </source>
</evidence>
<dbReference type="PANTHER" id="PTHR45647">
    <property type="entry name" value="OS02G0152300 PROTEIN"/>
    <property type="match status" value="1"/>
</dbReference>
<keyword evidence="2" id="KW-0808">Transferase</keyword>
<evidence type="ECO:0000259" key="11">
    <source>
        <dbReference type="PROSITE" id="PS51698"/>
    </source>
</evidence>
<dbReference type="Pfam" id="PF12436">
    <property type="entry name" value="USP7_ICP0_bdg"/>
    <property type="match status" value="1"/>
</dbReference>
<dbReference type="PROSITE" id="PS00107">
    <property type="entry name" value="PROTEIN_KINASE_ATP"/>
    <property type="match status" value="1"/>
</dbReference>
<dbReference type="PROSITE" id="PS51698">
    <property type="entry name" value="U_BOX"/>
    <property type="match status" value="1"/>
</dbReference>
<dbReference type="Gene3D" id="3.30.200.20">
    <property type="entry name" value="Phosphorylase Kinase, domain 1"/>
    <property type="match status" value="1"/>
</dbReference>
<keyword evidence="4" id="KW-0418">Kinase</keyword>
<dbReference type="InterPro" id="IPR001245">
    <property type="entry name" value="Ser-Thr/Tyr_kinase_cat_dom"/>
</dbReference>
<dbReference type="OrthoDB" id="587152at2759"/>
<evidence type="ECO:0000256" key="7">
    <source>
        <dbReference type="PROSITE-ProRule" id="PRU10141"/>
    </source>
</evidence>
<evidence type="ECO:0000259" key="10">
    <source>
        <dbReference type="PROSITE" id="PS50144"/>
    </source>
</evidence>
<evidence type="ECO:0000259" key="9">
    <source>
        <dbReference type="PROSITE" id="PS50011"/>
    </source>
</evidence>
<dbReference type="GO" id="GO:0005524">
    <property type="term" value="F:ATP binding"/>
    <property type="evidence" value="ECO:0007669"/>
    <property type="project" value="UniProtKB-UniRule"/>
</dbReference>
<dbReference type="InterPro" id="IPR017441">
    <property type="entry name" value="Protein_kinase_ATP_BS"/>
</dbReference>
<dbReference type="InterPro" id="IPR000719">
    <property type="entry name" value="Prot_kinase_dom"/>
</dbReference>
<dbReference type="InterPro" id="IPR011009">
    <property type="entry name" value="Kinase-like_dom_sf"/>
</dbReference>
<feature type="binding site" evidence="7">
    <location>
        <position position="719"/>
    </location>
    <ligand>
        <name>ATP</name>
        <dbReference type="ChEBI" id="CHEBI:30616"/>
    </ligand>
</feature>
<dbReference type="PROSITE" id="PS50011">
    <property type="entry name" value="PROTEIN_KINASE_DOM"/>
    <property type="match status" value="1"/>
</dbReference>
<dbReference type="GO" id="GO:0004842">
    <property type="term" value="F:ubiquitin-protein transferase activity"/>
    <property type="evidence" value="ECO:0007669"/>
    <property type="project" value="InterPro"/>
</dbReference>
<evidence type="ECO:0000313" key="13">
    <source>
        <dbReference type="Proteomes" id="UP000265515"/>
    </source>
</evidence>
<dbReference type="Pfam" id="PF07714">
    <property type="entry name" value="PK_Tyr_Ser-Thr"/>
    <property type="match status" value="1"/>
</dbReference>
<dbReference type="InterPro" id="IPR051348">
    <property type="entry name" value="U-box_ubiquitin_ligases"/>
</dbReference>
<gene>
    <name evidence="12" type="ORF">CBR_g30224</name>
</gene>
<comment type="caution">
    <text evidence="12">The sequence shown here is derived from an EMBL/GenBank/DDBJ whole genome shotgun (WGS) entry which is preliminary data.</text>
</comment>
<dbReference type="UniPathway" id="UPA00143"/>
<evidence type="ECO:0000256" key="5">
    <source>
        <dbReference type="ARBA" id="ARBA00022786"/>
    </source>
</evidence>
<evidence type="ECO:0000256" key="2">
    <source>
        <dbReference type="ARBA" id="ARBA00022679"/>
    </source>
</evidence>
<evidence type="ECO:0000256" key="1">
    <source>
        <dbReference type="ARBA" id="ARBA00022527"/>
    </source>
</evidence>
<protein>
    <recommendedName>
        <fullName evidence="14">RING-type E3 ubiquitin transferase</fullName>
    </recommendedName>
</protein>
<dbReference type="Gene3D" id="3.30.40.10">
    <property type="entry name" value="Zinc/RING finger domain, C3HC4 (zinc finger)"/>
    <property type="match status" value="1"/>
</dbReference>
<dbReference type="EMBL" id="BFEA01000333">
    <property type="protein sequence ID" value="GBG79962.1"/>
    <property type="molecule type" value="Genomic_DNA"/>
</dbReference>
<evidence type="ECO:0000256" key="4">
    <source>
        <dbReference type="ARBA" id="ARBA00022777"/>
    </source>
</evidence>
<dbReference type="Gene3D" id="2.60.210.10">
    <property type="entry name" value="Apoptosis, Tumor Necrosis Factor Receptor Associated Protein 2, Chain A"/>
    <property type="match status" value="2"/>
</dbReference>
<name>A0A388LCQ2_CHABU</name>
<dbReference type="InterPro" id="IPR003613">
    <property type="entry name" value="Ubox_domain"/>
</dbReference>
<dbReference type="CDD" id="cd00121">
    <property type="entry name" value="MATH"/>
    <property type="match status" value="2"/>
</dbReference>
<feature type="coiled-coil region" evidence="8">
    <location>
        <begin position="618"/>
        <end position="652"/>
    </location>
</feature>
<dbReference type="CDD" id="cd16655">
    <property type="entry name" value="RING-Ubox_WDSUB1-like"/>
    <property type="match status" value="1"/>
</dbReference>
<dbReference type="FunFam" id="3.30.200.20:FF:000039">
    <property type="entry name" value="receptor-like protein kinase FERONIA"/>
    <property type="match status" value="1"/>
</dbReference>
<dbReference type="InterPro" id="IPR024729">
    <property type="entry name" value="USP7_ICP0-binding_dom"/>
</dbReference>
<dbReference type="SUPFAM" id="SSF49599">
    <property type="entry name" value="TRAF domain-like"/>
    <property type="match status" value="2"/>
</dbReference>
<keyword evidence="13" id="KW-1185">Reference proteome</keyword>
<keyword evidence="8" id="KW-0175">Coiled coil</keyword>
<keyword evidence="6 7" id="KW-0067">ATP-binding</keyword>
<dbReference type="GO" id="GO:0016567">
    <property type="term" value="P:protein ubiquitination"/>
    <property type="evidence" value="ECO:0007669"/>
    <property type="project" value="UniProtKB-UniPathway"/>
</dbReference>